<dbReference type="InterPro" id="IPR036397">
    <property type="entry name" value="RNaseH_sf"/>
</dbReference>
<dbReference type="Gene3D" id="3.30.420.10">
    <property type="entry name" value="Ribonuclease H-like superfamily/Ribonuclease H"/>
    <property type="match status" value="1"/>
</dbReference>
<sequence length="89" mass="10307">FTMPSPVTSIYTQHVQTLPWLAFSTDMPPVEHTKQPMTAAQLQAAFIQEWRAIHQQQIQTLVQSMHRWMTACIVLTVLQVTFDRITLQI</sequence>
<protein>
    <submittedName>
        <fullName evidence="1">Uncharacterized protein</fullName>
    </submittedName>
</protein>
<dbReference type="GO" id="GO:0003676">
    <property type="term" value="F:nucleic acid binding"/>
    <property type="evidence" value="ECO:0007669"/>
    <property type="project" value="InterPro"/>
</dbReference>
<proteinExistence type="predicted"/>
<accession>A0A3B4F2A1</accession>
<evidence type="ECO:0000313" key="1">
    <source>
        <dbReference type="Ensembl" id="ENSPNYP00000004707.1"/>
    </source>
</evidence>
<dbReference type="AlphaFoldDB" id="A0A3B4F2A1"/>
<dbReference type="Ensembl" id="ENSPNYT00000004826.1">
    <property type="protein sequence ID" value="ENSPNYP00000004707.1"/>
    <property type="gene ID" value="ENSPNYG00000003652.1"/>
</dbReference>
<name>A0A3B4F2A1_9CICH</name>
<reference evidence="1" key="1">
    <citation type="submission" date="2023-09" db="UniProtKB">
        <authorList>
            <consortium name="Ensembl"/>
        </authorList>
    </citation>
    <scope>IDENTIFICATION</scope>
</reference>
<organism evidence="1">
    <name type="scientific">Pundamilia nyererei</name>
    <dbReference type="NCBI Taxonomy" id="303518"/>
    <lineage>
        <taxon>Eukaryota</taxon>
        <taxon>Metazoa</taxon>
        <taxon>Chordata</taxon>
        <taxon>Craniata</taxon>
        <taxon>Vertebrata</taxon>
        <taxon>Euteleostomi</taxon>
        <taxon>Actinopterygii</taxon>
        <taxon>Neopterygii</taxon>
        <taxon>Teleostei</taxon>
        <taxon>Neoteleostei</taxon>
        <taxon>Acanthomorphata</taxon>
        <taxon>Ovalentaria</taxon>
        <taxon>Cichlomorphae</taxon>
        <taxon>Cichliformes</taxon>
        <taxon>Cichlidae</taxon>
        <taxon>African cichlids</taxon>
        <taxon>Pseudocrenilabrinae</taxon>
        <taxon>Haplochromini</taxon>
        <taxon>Pundamilia</taxon>
    </lineage>
</organism>